<comment type="caution">
    <text evidence="2">The sequence shown here is derived from an EMBL/GenBank/DDBJ whole genome shotgun (WGS) entry which is preliminary data.</text>
</comment>
<feature type="region of interest" description="Disordered" evidence="1">
    <location>
        <begin position="68"/>
        <end position="114"/>
    </location>
</feature>
<keyword evidence="3" id="KW-1185">Reference proteome</keyword>
<dbReference type="EMBL" id="BIFT01000004">
    <property type="protein sequence ID" value="GCE32211.1"/>
    <property type="molecule type" value="Genomic_DNA"/>
</dbReference>
<gene>
    <name evidence="2" type="ORF">KDA_76950</name>
</gene>
<name>A0A402BLI6_9CHLR</name>
<dbReference type="Proteomes" id="UP000287171">
    <property type="component" value="Unassembled WGS sequence"/>
</dbReference>
<evidence type="ECO:0000313" key="2">
    <source>
        <dbReference type="EMBL" id="GCE32211.1"/>
    </source>
</evidence>
<organism evidence="2 3">
    <name type="scientific">Dictyobacter alpinus</name>
    <dbReference type="NCBI Taxonomy" id="2014873"/>
    <lineage>
        <taxon>Bacteria</taxon>
        <taxon>Bacillati</taxon>
        <taxon>Chloroflexota</taxon>
        <taxon>Ktedonobacteria</taxon>
        <taxon>Ktedonobacterales</taxon>
        <taxon>Dictyobacteraceae</taxon>
        <taxon>Dictyobacter</taxon>
    </lineage>
</organism>
<proteinExistence type="predicted"/>
<reference evidence="3" key="1">
    <citation type="submission" date="2018-12" db="EMBL/GenBank/DDBJ databases">
        <title>Tengunoibacter tsumagoiensis gen. nov., sp. nov., Dictyobacter kobayashii sp. nov., D. alpinus sp. nov., and D. joshuensis sp. nov. and description of Dictyobacteraceae fam. nov. within the order Ktedonobacterales isolated from Tengu-no-mugimeshi.</title>
        <authorList>
            <person name="Wang C.M."/>
            <person name="Zheng Y."/>
            <person name="Sakai Y."/>
            <person name="Toyoda A."/>
            <person name="Minakuchi Y."/>
            <person name="Abe K."/>
            <person name="Yokota A."/>
            <person name="Yabe S."/>
        </authorList>
    </citation>
    <scope>NUCLEOTIDE SEQUENCE [LARGE SCALE GENOMIC DNA]</scope>
    <source>
        <strain evidence="3">Uno16</strain>
    </source>
</reference>
<feature type="compositionally biased region" description="Basic and acidic residues" evidence="1">
    <location>
        <begin position="87"/>
        <end position="107"/>
    </location>
</feature>
<sequence>MPKNTKKYKYLEIGLEWESWVLGQIEQDAADHQMSDQLAKLAALRLTEYYRLVQRGIIVSGLAMSTGSYAPAPQRIDQQQQQMLEPVSERAPRPTRERRAPKAKEPDPIEPSEIEFIEESENADDNADLAIDFFLQDEDDDE</sequence>
<accession>A0A402BLI6</accession>
<protein>
    <submittedName>
        <fullName evidence="2">Uncharacterized protein</fullName>
    </submittedName>
</protein>
<evidence type="ECO:0000313" key="3">
    <source>
        <dbReference type="Proteomes" id="UP000287171"/>
    </source>
</evidence>
<dbReference type="RefSeq" id="WP_126632201.1">
    <property type="nucleotide sequence ID" value="NZ_BIFT01000004.1"/>
</dbReference>
<dbReference type="OrthoDB" id="9954861at2"/>
<dbReference type="AlphaFoldDB" id="A0A402BLI6"/>
<evidence type="ECO:0000256" key="1">
    <source>
        <dbReference type="SAM" id="MobiDB-lite"/>
    </source>
</evidence>